<evidence type="ECO:0000313" key="2">
    <source>
        <dbReference type="Proteomes" id="UP000560658"/>
    </source>
</evidence>
<protein>
    <submittedName>
        <fullName evidence="1">Uncharacterized protein</fullName>
    </submittedName>
</protein>
<evidence type="ECO:0000313" key="1">
    <source>
        <dbReference type="EMBL" id="MBB4045233.1"/>
    </source>
</evidence>
<sequence length="33" mass="3575">MKRLIYTPVDLCVLTITGLREASVTVNLNIGGN</sequence>
<organism evidence="1 2">
    <name type="scientific">Bacteroides reticulotermitis</name>
    <dbReference type="NCBI Taxonomy" id="1133319"/>
    <lineage>
        <taxon>Bacteria</taxon>
        <taxon>Pseudomonadati</taxon>
        <taxon>Bacteroidota</taxon>
        <taxon>Bacteroidia</taxon>
        <taxon>Bacteroidales</taxon>
        <taxon>Bacteroidaceae</taxon>
        <taxon>Bacteroides</taxon>
    </lineage>
</organism>
<dbReference type="Proteomes" id="UP000560658">
    <property type="component" value="Unassembled WGS sequence"/>
</dbReference>
<dbReference type="EMBL" id="JACIER010000013">
    <property type="protein sequence ID" value="MBB4045233.1"/>
    <property type="molecule type" value="Genomic_DNA"/>
</dbReference>
<keyword evidence="2" id="KW-1185">Reference proteome</keyword>
<dbReference type="AlphaFoldDB" id="A0A840D9L5"/>
<reference evidence="1" key="1">
    <citation type="submission" date="2020-08" db="EMBL/GenBank/DDBJ databases">
        <title>Genomic Encyclopedia of Type Strains, Phase IV (KMG-IV): sequencing the most valuable type-strain genomes for metagenomic binning, comparative biology and taxonomic classification.</title>
        <authorList>
            <person name="Goeker M."/>
        </authorList>
    </citation>
    <scope>NUCLEOTIDE SEQUENCE [LARGE SCALE GENOMIC DNA]</scope>
    <source>
        <strain evidence="1">DSM 105720</strain>
    </source>
</reference>
<name>A0A840D9L5_9BACE</name>
<comment type="caution">
    <text evidence="1">The sequence shown here is derived from an EMBL/GenBank/DDBJ whole genome shotgun (WGS) entry which is preliminary data.</text>
</comment>
<gene>
    <name evidence="1" type="ORF">GGR06_003044</name>
</gene>
<accession>A0A840D9L5</accession>
<proteinExistence type="predicted"/>